<proteinExistence type="inferred from homology"/>
<organism evidence="5 6">
    <name type="scientific">Sphaerotilus microaerophilus</name>
    <dbReference type="NCBI Taxonomy" id="2914710"/>
    <lineage>
        <taxon>Bacteria</taxon>
        <taxon>Pseudomonadati</taxon>
        <taxon>Pseudomonadota</taxon>
        <taxon>Betaproteobacteria</taxon>
        <taxon>Burkholderiales</taxon>
        <taxon>Sphaerotilaceae</taxon>
        <taxon>Sphaerotilus</taxon>
    </lineage>
</organism>
<dbReference type="InterPro" id="IPR028081">
    <property type="entry name" value="Leu-bd"/>
</dbReference>
<dbReference type="Gene3D" id="3.40.50.2300">
    <property type="match status" value="2"/>
</dbReference>
<evidence type="ECO:0000256" key="2">
    <source>
        <dbReference type="ARBA" id="ARBA00022729"/>
    </source>
</evidence>
<feature type="signal peptide" evidence="3">
    <location>
        <begin position="1"/>
        <end position="27"/>
    </location>
</feature>
<protein>
    <recommendedName>
        <fullName evidence="4">Leucine-binding protein domain-containing protein</fullName>
    </recommendedName>
</protein>
<dbReference type="Proteomes" id="UP001057498">
    <property type="component" value="Chromosome"/>
</dbReference>
<dbReference type="PANTHER" id="PTHR47235">
    <property type="entry name" value="BLR6548 PROTEIN"/>
    <property type="match status" value="1"/>
</dbReference>
<gene>
    <name evidence="5" type="ORF">CATMQ487_42350</name>
</gene>
<keyword evidence="2 3" id="KW-0732">Signal</keyword>
<accession>A0ABN6PPZ1</accession>
<sequence>MQRRPFLIASLAAPTAPLWLHPVGAHAAVPDLVLGQFAPLSGPLAGRLAAFSAGARLVFDQINQAGGIRGRRIRWESVDDHGQAEESLAATRRFVQREQATALFGCAGNEGTLASLKLLRQSGVPAVAGQEVSDSLRLEGSRIAYFLRAGLAREAEALVRHVAEAGLTSVAILHEPGPAGGELLRVLGDACAARQLKLLGQAAVTADAGVPQEAARKLLALSPQALLLAVPGRLAVPVLYAAQALGKQPASYGLSLVAQDEHILRLGERGRALSVAQVMPNPWSTRDAALIEFRRQATASRVPIGYPGVEGWLSAKVLVEALQRCGRDTSPARLHAVLDGLKMTIAGLEVDFSRRELSGSRFVELVQVTPDGRWRS</sequence>
<evidence type="ECO:0000313" key="5">
    <source>
        <dbReference type="EMBL" id="BDI07265.1"/>
    </source>
</evidence>
<dbReference type="InterPro" id="IPR028082">
    <property type="entry name" value="Peripla_BP_I"/>
</dbReference>
<evidence type="ECO:0000256" key="3">
    <source>
        <dbReference type="SAM" id="SignalP"/>
    </source>
</evidence>
<evidence type="ECO:0000259" key="4">
    <source>
        <dbReference type="Pfam" id="PF13458"/>
    </source>
</evidence>
<dbReference type="RefSeq" id="WP_251970474.1">
    <property type="nucleotide sequence ID" value="NZ_AP025730.1"/>
</dbReference>
<dbReference type="PANTHER" id="PTHR47235:SF1">
    <property type="entry name" value="BLR6548 PROTEIN"/>
    <property type="match status" value="1"/>
</dbReference>
<comment type="similarity">
    <text evidence="1">Belongs to the leucine-binding protein family.</text>
</comment>
<reference evidence="5" key="1">
    <citation type="submission" date="2022-04" db="EMBL/GenBank/DDBJ databases">
        <title>Whole genome sequence of Sphaerotilus sp. FB-5.</title>
        <authorList>
            <person name="Takeda M."/>
            <person name="Narihara S."/>
            <person name="Akimoto M."/>
            <person name="Akimoto R."/>
            <person name="Nishiyashiki S."/>
            <person name="Murakami T."/>
        </authorList>
    </citation>
    <scope>NUCLEOTIDE SEQUENCE</scope>
    <source>
        <strain evidence="5">FB-5</strain>
    </source>
</reference>
<evidence type="ECO:0000256" key="1">
    <source>
        <dbReference type="ARBA" id="ARBA00010062"/>
    </source>
</evidence>
<dbReference type="CDD" id="cd06326">
    <property type="entry name" value="PBP1_ABC_ligand_binding-like"/>
    <property type="match status" value="1"/>
</dbReference>
<evidence type="ECO:0000313" key="6">
    <source>
        <dbReference type="Proteomes" id="UP001057498"/>
    </source>
</evidence>
<feature type="chain" id="PRO_5045077426" description="Leucine-binding protein domain-containing protein" evidence="3">
    <location>
        <begin position="28"/>
        <end position="376"/>
    </location>
</feature>
<dbReference type="Pfam" id="PF13458">
    <property type="entry name" value="Peripla_BP_6"/>
    <property type="match status" value="1"/>
</dbReference>
<name>A0ABN6PPZ1_9BURK</name>
<feature type="domain" description="Leucine-binding protein" evidence="4">
    <location>
        <begin position="34"/>
        <end position="372"/>
    </location>
</feature>
<keyword evidence="6" id="KW-1185">Reference proteome</keyword>
<dbReference type="SUPFAM" id="SSF53822">
    <property type="entry name" value="Periplasmic binding protein-like I"/>
    <property type="match status" value="1"/>
</dbReference>
<dbReference type="EMBL" id="AP025730">
    <property type="protein sequence ID" value="BDI07265.1"/>
    <property type="molecule type" value="Genomic_DNA"/>
</dbReference>